<feature type="non-terminal residue" evidence="1">
    <location>
        <position position="1"/>
    </location>
</feature>
<sequence length="79" mass="9001">FLPKKPFYKKYLHNILWNPDLSKPRIPYLANFGKFSKNSLSVPASIVCVCEMLLTPLICLRVSAGEIRHSLITLSLIEI</sequence>
<evidence type="ECO:0000313" key="2">
    <source>
        <dbReference type="Proteomes" id="UP001642540"/>
    </source>
</evidence>
<name>A0ABP1RIP7_9HEXA</name>
<accession>A0ABP1RIP7</accession>
<dbReference type="EMBL" id="CAXLJM020000075">
    <property type="protein sequence ID" value="CAL8128918.1"/>
    <property type="molecule type" value="Genomic_DNA"/>
</dbReference>
<protein>
    <submittedName>
        <fullName evidence="1">Uncharacterized protein</fullName>
    </submittedName>
</protein>
<keyword evidence="2" id="KW-1185">Reference proteome</keyword>
<proteinExistence type="predicted"/>
<dbReference type="Proteomes" id="UP001642540">
    <property type="component" value="Unassembled WGS sequence"/>
</dbReference>
<gene>
    <name evidence="1" type="ORF">ODALV1_LOCUS22678</name>
</gene>
<reference evidence="1 2" key="1">
    <citation type="submission" date="2024-08" db="EMBL/GenBank/DDBJ databases">
        <authorList>
            <person name="Cucini C."/>
            <person name="Frati F."/>
        </authorList>
    </citation>
    <scope>NUCLEOTIDE SEQUENCE [LARGE SCALE GENOMIC DNA]</scope>
</reference>
<organism evidence="1 2">
    <name type="scientific">Orchesella dallaii</name>
    <dbReference type="NCBI Taxonomy" id="48710"/>
    <lineage>
        <taxon>Eukaryota</taxon>
        <taxon>Metazoa</taxon>
        <taxon>Ecdysozoa</taxon>
        <taxon>Arthropoda</taxon>
        <taxon>Hexapoda</taxon>
        <taxon>Collembola</taxon>
        <taxon>Entomobryomorpha</taxon>
        <taxon>Entomobryoidea</taxon>
        <taxon>Orchesellidae</taxon>
        <taxon>Orchesellinae</taxon>
        <taxon>Orchesella</taxon>
    </lineage>
</organism>
<evidence type="ECO:0000313" key="1">
    <source>
        <dbReference type="EMBL" id="CAL8128918.1"/>
    </source>
</evidence>
<comment type="caution">
    <text evidence="1">The sequence shown here is derived from an EMBL/GenBank/DDBJ whole genome shotgun (WGS) entry which is preliminary data.</text>
</comment>